<dbReference type="AlphaFoldDB" id="A0A840C7R0"/>
<evidence type="ECO:0000256" key="1">
    <source>
        <dbReference type="ARBA" id="ARBA00022679"/>
    </source>
</evidence>
<dbReference type="RefSeq" id="WP_037204222.1">
    <property type="nucleotide sequence ID" value="NZ_JACIEQ010000001.1"/>
</dbReference>
<dbReference type="Pfam" id="PF00583">
    <property type="entry name" value="Acetyltransf_1"/>
    <property type="match status" value="1"/>
</dbReference>
<dbReference type="InterPro" id="IPR000182">
    <property type="entry name" value="GNAT_dom"/>
</dbReference>
<evidence type="ECO:0000313" key="4">
    <source>
        <dbReference type="EMBL" id="MBB4020903.1"/>
    </source>
</evidence>
<dbReference type="PANTHER" id="PTHR43877:SF1">
    <property type="entry name" value="ACETYLTRANSFERASE"/>
    <property type="match status" value="1"/>
</dbReference>
<dbReference type="InterPro" id="IPR050832">
    <property type="entry name" value="Bact_Acetyltransf"/>
</dbReference>
<dbReference type="GO" id="GO:0016747">
    <property type="term" value="F:acyltransferase activity, transferring groups other than amino-acyl groups"/>
    <property type="evidence" value="ECO:0007669"/>
    <property type="project" value="InterPro"/>
</dbReference>
<evidence type="ECO:0000259" key="3">
    <source>
        <dbReference type="PROSITE" id="PS51186"/>
    </source>
</evidence>
<dbReference type="Proteomes" id="UP000585681">
    <property type="component" value="Unassembled WGS sequence"/>
</dbReference>
<proteinExistence type="predicted"/>
<dbReference type="EMBL" id="JACIEQ010000001">
    <property type="protein sequence ID" value="MBB4020903.1"/>
    <property type="molecule type" value="Genomic_DNA"/>
</dbReference>
<keyword evidence="1" id="KW-0808">Transferase</keyword>
<dbReference type="GO" id="GO:0005840">
    <property type="term" value="C:ribosome"/>
    <property type="evidence" value="ECO:0007669"/>
    <property type="project" value="UniProtKB-KW"/>
</dbReference>
<dbReference type="InterPro" id="IPR016181">
    <property type="entry name" value="Acyl_CoA_acyltransferase"/>
</dbReference>
<evidence type="ECO:0000256" key="2">
    <source>
        <dbReference type="ARBA" id="ARBA00023315"/>
    </source>
</evidence>
<dbReference type="Gene3D" id="3.40.630.30">
    <property type="match status" value="1"/>
</dbReference>
<keyword evidence="4" id="KW-0687">Ribonucleoprotein</keyword>
<keyword evidence="5" id="KW-1185">Reference proteome</keyword>
<gene>
    <name evidence="4" type="ORF">GGR17_000694</name>
</gene>
<sequence>MSLRFREARRDDVAAVVALLADDALGAAREGAGLAPYLAAFDTMQAEGGNLLIVGEDAGGRIVATYQLTLISGLSLKAARRAQVESVRVAGDLRGQGLGAAMMADAEARARAAGCRLIQLTTNKSRNRAQAFYQRLGFTASHIGFKRELD</sequence>
<protein>
    <submittedName>
        <fullName evidence="4">Ribosomal protein S18 acetylase RimI-like enzyme</fullName>
    </submittedName>
</protein>
<dbReference type="PROSITE" id="PS51186">
    <property type="entry name" value="GNAT"/>
    <property type="match status" value="1"/>
</dbReference>
<keyword evidence="4" id="KW-0689">Ribosomal protein</keyword>
<dbReference type="PANTHER" id="PTHR43877">
    <property type="entry name" value="AMINOALKYLPHOSPHONATE N-ACETYLTRANSFERASE-RELATED-RELATED"/>
    <property type="match status" value="1"/>
</dbReference>
<evidence type="ECO:0000313" key="5">
    <source>
        <dbReference type="Proteomes" id="UP000585681"/>
    </source>
</evidence>
<keyword evidence="2" id="KW-0012">Acyltransferase</keyword>
<accession>A0A840C7R0</accession>
<name>A0A840C7R0_9RHOB</name>
<reference evidence="4" key="1">
    <citation type="submission" date="2020-08" db="EMBL/GenBank/DDBJ databases">
        <title>Genomic Encyclopedia of Type Strains, Phase IV (KMG-IV): sequencing the most valuable type-strain genomes for metagenomic binning, comparative biology and taxonomic classification.</title>
        <authorList>
            <person name="Goeker M."/>
        </authorList>
    </citation>
    <scope>NUCLEOTIDE SEQUENCE [LARGE SCALE GENOMIC DNA]</scope>
    <source>
        <strain evidence="4">DSM 105040</strain>
    </source>
</reference>
<comment type="caution">
    <text evidence="4">The sequence shown here is derived from an EMBL/GenBank/DDBJ whole genome shotgun (WGS) entry which is preliminary data.</text>
</comment>
<organism evidence="4 5">
    <name type="scientific">Actibacterium naphthalenivorans</name>
    <dbReference type="NCBI Taxonomy" id="1614693"/>
    <lineage>
        <taxon>Bacteria</taxon>
        <taxon>Pseudomonadati</taxon>
        <taxon>Pseudomonadota</taxon>
        <taxon>Alphaproteobacteria</taxon>
        <taxon>Rhodobacterales</taxon>
        <taxon>Roseobacteraceae</taxon>
        <taxon>Actibacterium</taxon>
    </lineage>
</organism>
<feature type="domain" description="N-acetyltransferase" evidence="3">
    <location>
        <begin position="3"/>
        <end position="150"/>
    </location>
</feature>
<dbReference type="SUPFAM" id="SSF55729">
    <property type="entry name" value="Acyl-CoA N-acyltransferases (Nat)"/>
    <property type="match status" value="1"/>
</dbReference>